<keyword evidence="4" id="KW-1185">Reference proteome</keyword>
<accession>A0A0X8JEX3</accession>
<dbReference type="EMBL" id="CP014228">
    <property type="protein sequence ID" value="AMD87193.1"/>
    <property type="molecule type" value="Genomic_DNA"/>
</dbReference>
<feature type="domain" description="Endonuclease/exonuclease/phosphatase" evidence="2">
    <location>
        <begin position="154"/>
        <end position="385"/>
    </location>
</feature>
<sequence length="395" mass="40965">MSAHDDGTEPLLDLKEAAPAPRPTVWQRLRRGTGWFLALVLSALAVISLWPDLLAPRLALSEIYPLTQVIALRSVMALGLAVLGVIVTVAAVVRTVRREGGQRTSVVGIVLVIVAGMHLWALDQRGLDLHGALPERDVATDSASWDGEVTVYSFNTYKSQAGLVDLGVSVRGTGADVVVLPETDASYGVRLAQLLAQDGYRFRVFSSIGDTTSGIDPTTVTDPSALGSDTVATTVLVSTGLGDYERADRPAGLGAGNLVLAPVGGAALNGRTRPTIVGIHTVAPAGDGTRAGWLSSVSAAAAQCTKQGSATIVAGDFNATLDHEPMRDLDGCSDVASATGTGGLATWPASSRTALLGATIDHVIVNRTTWLPQSSKVLDVEGSDHRAVVAVVSPR</sequence>
<name>A0A0X8JEX3_ACTRD</name>
<feature type="transmembrane region" description="Helical" evidence="1">
    <location>
        <begin position="32"/>
        <end position="50"/>
    </location>
</feature>
<evidence type="ECO:0000259" key="2">
    <source>
        <dbReference type="Pfam" id="PF03372"/>
    </source>
</evidence>
<dbReference type="SUPFAM" id="SSF56219">
    <property type="entry name" value="DNase I-like"/>
    <property type="match status" value="1"/>
</dbReference>
<dbReference type="InterPro" id="IPR005135">
    <property type="entry name" value="Endo/exonuclease/phosphatase"/>
</dbReference>
<reference evidence="4" key="1">
    <citation type="submission" date="2016-02" db="EMBL/GenBank/DDBJ databases">
        <authorList>
            <person name="Holder M.E."/>
            <person name="Ajami N.J."/>
            <person name="Petrosino J.F."/>
        </authorList>
    </citation>
    <scope>NUCLEOTIDE SEQUENCE [LARGE SCALE GENOMIC DNA]</scope>
    <source>
        <strain evidence="4">CCUG 36733</strain>
    </source>
</reference>
<dbReference type="KEGG" id="ard:AXF14_05825"/>
<feature type="transmembrane region" description="Helical" evidence="1">
    <location>
        <begin position="105"/>
        <end position="122"/>
    </location>
</feature>
<evidence type="ECO:0000256" key="1">
    <source>
        <dbReference type="SAM" id="Phobius"/>
    </source>
</evidence>
<dbReference type="GO" id="GO:0003824">
    <property type="term" value="F:catalytic activity"/>
    <property type="evidence" value="ECO:0007669"/>
    <property type="project" value="InterPro"/>
</dbReference>
<organism evidence="3 4">
    <name type="scientific">Actinomyces radicidentis</name>
    <dbReference type="NCBI Taxonomy" id="111015"/>
    <lineage>
        <taxon>Bacteria</taxon>
        <taxon>Bacillati</taxon>
        <taxon>Actinomycetota</taxon>
        <taxon>Actinomycetes</taxon>
        <taxon>Actinomycetales</taxon>
        <taxon>Actinomycetaceae</taxon>
        <taxon>Actinomyces</taxon>
    </lineage>
</organism>
<evidence type="ECO:0000313" key="3">
    <source>
        <dbReference type="EMBL" id="AMD87193.1"/>
    </source>
</evidence>
<keyword evidence="1" id="KW-1133">Transmembrane helix</keyword>
<dbReference type="Gene3D" id="3.60.10.10">
    <property type="entry name" value="Endonuclease/exonuclease/phosphatase"/>
    <property type="match status" value="1"/>
</dbReference>
<dbReference type="AlphaFoldDB" id="A0A0X8JEX3"/>
<protein>
    <recommendedName>
        <fullName evidence="2">Endonuclease/exonuclease/phosphatase domain-containing protein</fullName>
    </recommendedName>
</protein>
<keyword evidence="1" id="KW-0812">Transmembrane</keyword>
<dbReference type="InterPro" id="IPR036691">
    <property type="entry name" value="Endo/exonu/phosph_ase_sf"/>
</dbReference>
<gene>
    <name evidence="3" type="ORF">AXF14_05825</name>
</gene>
<keyword evidence="1" id="KW-0472">Membrane</keyword>
<evidence type="ECO:0000313" key="4">
    <source>
        <dbReference type="Proteomes" id="UP000065220"/>
    </source>
</evidence>
<dbReference type="Pfam" id="PF03372">
    <property type="entry name" value="Exo_endo_phos"/>
    <property type="match status" value="1"/>
</dbReference>
<dbReference type="Proteomes" id="UP000065220">
    <property type="component" value="Chromosome"/>
</dbReference>
<proteinExistence type="predicted"/>
<dbReference type="OrthoDB" id="2340043at2"/>
<feature type="transmembrane region" description="Helical" evidence="1">
    <location>
        <begin position="70"/>
        <end position="93"/>
    </location>
</feature>
<dbReference type="RefSeq" id="WP_067941609.1">
    <property type="nucleotide sequence ID" value="NZ_CP014228.1"/>
</dbReference>